<reference evidence="3 4" key="1">
    <citation type="journal article" date="2023" name="Res Sq">
        <title>Genomic and morphological characterization of Knufia obscura isolated from the Mars 2020 spacecraft assembly facility.</title>
        <authorList>
            <person name="Chander A.M."/>
            <person name="Teixeira M.M."/>
            <person name="Singh N.K."/>
            <person name="Williams M.P."/>
            <person name="Parker C.W."/>
            <person name="Leo P."/>
            <person name="Stajich J.E."/>
            <person name="Torok T."/>
            <person name="Tighe S."/>
            <person name="Mason C.E."/>
            <person name="Venkateswaran K."/>
        </authorList>
    </citation>
    <scope>NUCLEOTIDE SEQUENCE [LARGE SCALE GENOMIC DNA]</scope>
    <source>
        <strain evidence="3 4">CCFEE 5817</strain>
    </source>
</reference>
<gene>
    <name evidence="3" type="ORF">PMZ80_003612</name>
</gene>
<evidence type="ECO:0000256" key="1">
    <source>
        <dbReference type="SAM" id="MobiDB-lite"/>
    </source>
</evidence>
<evidence type="ECO:0000259" key="2">
    <source>
        <dbReference type="Pfam" id="PF20263"/>
    </source>
</evidence>
<dbReference type="GeneID" id="89997061"/>
<dbReference type="RefSeq" id="XP_064732421.1">
    <property type="nucleotide sequence ID" value="XM_064872041.1"/>
</dbReference>
<evidence type="ECO:0000313" key="4">
    <source>
        <dbReference type="Proteomes" id="UP001334248"/>
    </source>
</evidence>
<dbReference type="Pfam" id="PF20263">
    <property type="entry name" value="LYRM2-like"/>
    <property type="match status" value="1"/>
</dbReference>
<proteinExistence type="predicted"/>
<organism evidence="3 4">
    <name type="scientific">Knufia obscura</name>
    <dbReference type="NCBI Taxonomy" id="1635080"/>
    <lineage>
        <taxon>Eukaryota</taxon>
        <taxon>Fungi</taxon>
        <taxon>Dikarya</taxon>
        <taxon>Ascomycota</taxon>
        <taxon>Pezizomycotina</taxon>
        <taxon>Eurotiomycetes</taxon>
        <taxon>Chaetothyriomycetidae</taxon>
        <taxon>Chaetothyriales</taxon>
        <taxon>Trichomeriaceae</taxon>
        <taxon>Knufia</taxon>
    </lineage>
</organism>
<dbReference type="Proteomes" id="UP001334248">
    <property type="component" value="Unassembled WGS sequence"/>
</dbReference>
<accession>A0ABR0RUP7</accession>
<evidence type="ECO:0000313" key="3">
    <source>
        <dbReference type="EMBL" id="KAK5944331.1"/>
    </source>
</evidence>
<keyword evidence="4" id="KW-1185">Reference proteome</keyword>
<dbReference type="InterPro" id="IPR046896">
    <property type="entry name" value="Cup1-like_N"/>
</dbReference>
<dbReference type="EMBL" id="JAVHJV010000003">
    <property type="protein sequence ID" value="KAK5944331.1"/>
    <property type="molecule type" value="Genomic_DNA"/>
</dbReference>
<feature type="domain" description="LYR motif-containing protein Cup1-like N-terminal" evidence="2">
    <location>
        <begin position="11"/>
        <end position="109"/>
    </location>
</feature>
<protein>
    <recommendedName>
        <fullName evidence="2">LYR motif-containing protein Cup1-like N-terminal domain-containing protein</fullName>
    </recommendedName>
</protein>
<feature type="region of interest" description="Disordered" evidence="1">
    <location>
        <begin position="118"/>
        <end position="139"/>
    </location>
</feature>
<comment type="caution">
    <text evidence="3">The sequence shown here is derived from an EMBL/GenBank/DDBJ whole genome shotgun (WGS) entry which is preliminary data.</text>
</comment>
<dbReference type="CDD" id="cd20273">
    <property type="entry name" value="Complex1_LYR_unchar"/>
    <property type="match status" value="1"/>
</dbReference>
<name>A0ABR0RUP7_9EURO</name>
<sequence length="333" mass="38354">MTTPYRNPLHLYRALLRESTYLFHPAAQDFHGAHIIWSFRRKAKGNSTVVKYGEDGLSPLPSKDESQQMRRGRQYLYMLQRANQGYPGPMQNVLKMTFARKGKRRRELLKEIMAPPPANAMAADQARSSPTNYSKDWRPPEKFTMLLSSQTKLQSYLDARGKIKPQPGVPEKNRWNKPFPRSRVKGLMRKWYAKHADTLLPPLQEEEWSDLYKAASGSTMSKKGLPERRPMATVPVFDITTKDPDLFDVKSLMKTSPQAVEPQHSRRVRAIIRNPHHLTSRYMRRTVRRVLQNTPTALANSETGKLALRWETGIEPRKKPAVCTDSQTVTLFD</sequence>